<feature type="compositionally biased region" description="Pro residues" evidence="2">
    <location>
        <begin position="216"/>
        <end position="231"/>
    </location>
</feature>
<feature type="region of interest" description="Disordered" evidence="2">
    <location>
        <begin position="825"/>
        <end position="847"/>
    </location>
</feature>
<dbReference type="Pfam" id="PF02141">
    <property type="entry name" value="DENN"/>
    <property type="match status" value="1"/>
</dbReference>
<dbReference type="AlphaFoldDB" id="D3AXH7"/>
<dbReference type="GeneID" id="31356339"/>
<sequence length="905" mass="102042">MSEQCVTSSSASSSESEQVTTNHNHQQPTVDDQHLKELVTDQQLPDKEEEEVLEEVEVLKEEVEVLEEDDNNKLEKLKIVEDEEKVVDEIKVVDEEKVVEEIKVINEVVDEEKAEEEEEKVVEKQQKQMEESSPVISLRSKTNNLATTLGKCNLDDPIEKSPPPLIHNSHSAPNTTNNSLQCSPTSIAENAPLKSNNNNDNNNNNNDIPLFSVTPSTPPSTSPTPTSPSPSPLKTSKSNENDTHPPMLPISLSRSAPNLSMLLSESQRQNLNNRVISSNLNSNNNNNNNNNNAGVLDPLKQHQLQQQQQQQNEQKQMLEAVQLQMKQQEEKKSSLRDALRESVPPITLGNVTGELKNEHESNGAGPLVGGVRPSRVGAVFDHFIVVGLPSTIDIKCSAHDERQKHQPQILYTYPEGQSLPNDMIVDFCFPNGIESRSSQRSSSYSSLNQIAFCNLSHLLNPDHSFVFLLNTASTLYYGVCIVKEEEVSTLPTFMPEPKIVKTSEANPTERKKLNRDQYDFIAPRVYCLLTRFPFFQLHFQVLHSVLERERMLMLFAMTQSQDPTNVATMDIINMYYNINMETIREKIQFKIPGQDLKTDFHCPNGNEDRLIADWSLFTAFESINLEDIVTIFAYALMERSILVLSKNLGNCSAFIYSFIPLLKPFTWQCCFIPILPESLIESLDAPFPFLIGIKEIPADILSMKKDYLIMEEKSKEFLMEYQRLASKRESKVNVDMNIIKQQLKDSEGVISELRESKKKLEMEALAVSPSKSNGTLTSFLGLSEIRKKKLEFGHRRSRSVSDQVEKNILKKSVKGPSLSFFDFSGSNSNNNSSGNLKSNLSRSQSPLSISHNPIMEMLEKEDQQQQQQHQQSLHPNNNNNNSNSNSNSGDESSQDGNSPRNLLLI</sequence>
<evidence type="ECO:0000256" key="2">
    <source>
        <dbReference type="SAM" id="MobiDB-lite"/>
    </source>
</evidence>
<feature type="coiled-coil region" evidence="1">
    <location>
        <begin position="301"/>
        <end position="338"/>
    </location>
</feature>
<protein>
    <submittedName>
        <fullName evidence="4">Putative GTPase activating protein</fullName>
    </submittedName>
</protein>
<feature type="domain" description="UDENN" evidence="3">
    <location>
        <begin position="390"/>
        <end position="860"/>
    </location>
</feature>
<dbReference type="PANTHER" id="PTHR15288:SF20">
    <property type="entry name" value="UDENN DOMAIN-CONTAINING PROTEIN"/>
    <property type="match status" value="1"/>
</dbReference>
<evidence type="ECO:0000313" key="5">
    <source>
        <dbReference type="Proteomes" id="UP000001396"/>
    </source>
</evidence>
<dbReference type="PANTHER" id="PTHR15288">
    <property type="entry name" value="DENN DOMAIN-CONTAINING PROTEIN 2"/>
    <property type="match status" value="1"/>
</dbReference>
<dbReference type="SMART" id="SM00799">
    <property type="entry name" value="DENN"/>
    <property type="match status" value="1"/>
</dbReference>
<comment type="caution">
    <text evidence="4">The sequence shown here is derived from an EMBL/GenBank/DDBJ whole genome shotgun (WGS) entry which is preliminary data.</text>
</comment>
<evidence type="ECO:0000313" key="4">
    <source>
        <dbReference type="EMBL" id="EFA86246.1"/>
    </source>
</evidence>
<dbReference type="InParanoid" id="D3AXH7"/>
<dbReference type="PROSITE" id="PS50211">
    <property type="entry name" value="DENN"/>
    <property type="match status" value="1"/>
</dbReference>
<proteinExistence type="predicted"/>
<dbReference type="InterPro" id="IPR037516">
    <property type="entry name" value="Tripartite_DENN"/>
</dbReference>
<dbReference type="STRING" id="670386.D3AXH7"/>
<accession>D3AXH7</accession>
<dbReference type="Proteomes" id="UP000001396">
    <property type="component" value="Unassembled WGS sequence"/>
</dbReference>
<feature type="compositionally biased region" description="Low complexity" evidence="2">
    <location>
        <begin position="276"/>
        <end position="292"/>
    </location>
</feature>
<feature type="region of interest" description="Disordered" evidence="2">
    <location>
        <begin position="1"/>
        <end position="49"/>
    </location>
</feature>
<dbReference type="InterPro" id="IPR051942">
    <property type="entry name" value="DENN_domain_containing_2"/>
</dbReference>
<feature type="compositionally biased region" description="Low complexity" evidence="2">
    <location>
        <begin position="1"/>
        <end position="21"/>
    </location>
</feature>
<evidence type="ECO:0000256" key="1">
    <source>
        <dbReference type="SAM" id="Coils"/>
    </source>
</evidence>
<dbReference type="InterPro" id="IPR005113">
    <property type="entry name" value="uDENN_dom"/>
</dbReference>
<dbReference type="FunCoup" id="D3AXH7">
    <property type="interactions" value="805"/>
</dbReference>
<feature type="compositionally biased region" description="Low complexity" evidence="2">
    <location>
        <begin position="864"/>
        <end position="898"/>
    </location>
</feature>
<reference evidence="4 5" key="1">
    <citation type="journal article" date="2011" name="Genome Res.">
        <title>Phylogeny-wide analysis of social amoeba genomes highlights ancient origins for complex intercellular communication.</title>
        <authorList>
            <person name="Heidel A.J."/>
            <person name="Lawal H.M."/>
            <person name="Felder M."/>
            <person name="Schilde C."/>
            <person name="Helps N.R."/>
            <person name="Tunggal B."/>
            <person name="Rivero F."/>
            <person name="John U."/>
            <person name="Schleicher M."/>
            <person name="Eichinger L."/>
            <person name="Platzer M."/>
            <person name="Noegel A.A."/>
            <person name="Schaap P."/>
            <person name="Gloeckner G."/>
        </authorList>
    </citation>
    <scope>NUCLEOTIDE SEQUENCE [LARGE SCALE GENOMIC DNA]</scope>
    <source>
        <strain evidence="5">ATCC 26659 / Pp 5 / PN500</strain>
    </source>
</reference>
<feature type="region of interest" description="Disordered" evidence="2">
    <location>
        <begin position="112"/>
        <end position="253"/>
    </location>
</feature>
<dbReference type="InterPro" id="IPR043153">
    <property type="entry name" value="DENN_C"/>
</dbReference>
<feature type="compositionally biased region" description="Basic and acidic residues" evidence="2">
    <location>
        <begin position="121"/>
        <end position="130"/>
    </location>
</feature>
<evidence type="ECO:0000259" key="3">
    <source>
        <dbReference type="PROSITE" id="PS50211"/>
    </source>
</evidence>
<dbReference type="Gene3D" id="3.30.450.200">
    <property type="match status" value="1"/>
</dbReference>
<feature type="compositionally biased region" description="Low complexity" evidence="2">
    <location>
        <begin position="825"/>
        <end position="843"/>
    </location>
</feature>
<dbReference type="SMART" id="SM00800">
    <property type="entry name" value="uDENN"/>
    <property type="match status" value="1"/>
</dbReference>
<keyword evidence="5" id="KW-1185">Reference proteome</keyword>
<name>D3AXH7_HETP5</name>
<dbReference type="RefSeq" id="XP_020438351.1">
    <property type="nucleotide sequence ID" value="XM_020571828.1"/>
</dbReference>
<dbReference type="Pfam" id="PF03456">
    <property type="entry name" value="uDENN"/>
    <property type="match status" value="1"/>
</dbReference>
<dbReference type="InterPro" id="IPR001194">
    <property type="entry name" value="cDENN_dom"/>
</dbReference>
<feature type="region of interest" description="Disordered" evidence="2">
    <location>
        <begin position="276"/>
        <end position="296"/>
    </location>
</feature>
<feature type="compositionally biased region" description="Polar residues" evidence="2">
    <location>
        <begin position="168"/>
        <end position="188"/>
    </location>
</feature>
<feature type="region of interest" description="Disordered" evidence="2">
    <location>
        <begin position="860"/>
        <end position="905"/>
    </location>
</feature>
<feature type="compositionally biased region" description="Low complexity" evidence="2">
    <location>
        <begin position="196"/>
        <end position="207"/>
    </location>
</feature>
<dbReference type="Gene3D" id="3.40.50.11500">
    <property type="match status" value="1"/>
</dbReference>
<keyword evidence="1" id="KW-0175">Coiled coil</keyword>
<dbReference type="EMBL" id="ADBJ01000003">
    <property type="protein sequence ID" value="EFA86246.1"/>
    <property type="molecule type" value="Genomic_DNA"/>
</dbReference>
<gene>
    <name evidence="4" type="ORF">PPL_00808</name>
</gene>
<organism evidence="4 5">
    <name type="scientific">Heterostelium pallidum (strain ATCC 26659 / Pp 5 / PN500)</name>
    <name type="common">Cellular slime mold</name>
    <name type="synonym">Polysphondylium pallidum</name>
    <dbReference type="NCBI Taxonomy" id="670386"/>
    <lineage>
        <taxon>Eukaryota</taxon>
        <taxon>Amoebozoa</taxon>
        <taxon>Evosea</taxon>
        <taxon>Eumycetozoa</taxon>
        <taxon>Dictyostelia</taxon>
        <taxon>Acytosteliales</taxon>
        <taxon>Acytosteliaceae</taxon>
        <taxon>Heterostelium</taxon>
    </lineage>
</organism>